<dbReference type="HOGENOM" id="CLU_1692040_0_0_9"/>
<evidence type="ECO:0000313" key="2">
    <source>
        <dbReference type="Proteomes" id="UP000013520"/>
    </source>
</evidence>
<proteinExistence type="predicted"/>
<dbReference type="eggNOG" id="ENOG5032VUZ">
    <property type="taxonomic scope" value="Bacteria"/>
</dbReference>
<dbReference type="EMBL" id="CP003273">
    <property type="protein sequence ID" value="AGL02538.1"/>
    <property type="molecule type" value="Genomic_DNA"/>
</dbReference>
<dbReference type="RefSeq" id="WP_006524068.1">
    <property type="nucleotide sequence ID" value="NC_021184.1"/>
</dbReference>
<reference evidence="1 2" key="1">
    <citation type="submission" date="2012-01" db="EMBL/GenBank/DDBJ databases">
        <title>Complete sequence of Desulfotomaculum gibsoniae DSM 7213.</title>
        <authorList>
            <consortium name="US DOE Joint Genome Institute"/>
            <person name="Lucas S."/>
            <person name="Han J."/>
            <person name="Lapidus A."/>
            <person name="Cheng J.-F."/>
            <person name="Goodwin L."/>
            <person name="Pitluck S."/>
            <person name="Peters L."/>
            <person name="Ovchinnikova G."/>
            <person name="Teshima H."/>
            <person name="Detter J.C."/>
            <person name="Han C."/>
            <person name="Tapia R."/>
            <person name="Land M."/>
            <person name="Hauser L."/>
            <person name="Kyrpides N."/>
            <person name="Ivanova N."/>
            <person name="Pagani I."/>
            <person name="Parshina S."/>
            <person name="Plugge C."/>
            <person name="Muyzer G."/>
            <person name="Kuever J."/>
            <person name="Ivanova A."/>
            <person name="Nazina T."/>
            <person name="Klenk H.-P."/>
            <person name="Brambilla E."/>
            <person name="Spring S."/>
            <person name="Stams A.F."/>
            <person name="Woyke T."/>
        </authorList>
    </citation>
    <scope>NUCLEOTIDE SEQUENCE [LARGE SCALE GENOMIC DNA]</scope>
    <source>
        <strain evidence="1 2">DSM 7213</strain>
    </source>
</reference>
<dbReference type="KEGG" id="dgi:Desgi_3183"/>
<dbReference type="AlphaFoldDB" id="R4KH78"/>
<sequence length="159" mass="18793">MNVFKSKRTVKKYIQKLNASPNKLFPLLCPTMEYKWIQPWKCEMIFSQSGYAEDNCVFRTDFPRDIEPETWIVSQYEKDKTIQFIRFNSSIIIRHNIILIDNGNGTTDAIVEQIITGLNEKGNKYVEGYTDEAYFEEISTLEKMLNYYLEKGEMLKIME</sequence>
<dbReference type="Proteomes" id="UP000013520">
    <property type="component" value="Chromosome"/>
</dbReference>
<protein>
    <submittedName>
        <fullName evidence="1">Uncharacterized protein</fullName>
    </submittedName>
</protein>
<name>R4KH78_9FIRM</name>
<organism evidence="1 2">
    <name type="scientific">Desulfoscipio gibsoniae DSM 7213</name>
    <dbReference type="NCBI Taxonomy" id="767817"/>
    <lineage>
        <taxon>Bacteria</taxon>
        <taxon>Bacillati</taxon>
        <taxon>Bacillota</taxon>
        <taxon>Clostridia</taxon>
        <taxon>Eubacteriales</taxon>
        <taxon>Desulfallaceae</taxon>
        <taxon>Desulfoscipio</taxon>
    </lineage>
</organism>
<evidence type="ECO:0000313" key="1">
    <source>
        <dbReference type="EMBL" id="AGL02538.1"/>
    </source>
</evidence>
<accession>R4KH78</accession>
<dbReference type="OrthoDB" id="5458416at2"/>
<gene>
    <name evidence="1" type="ORF">Desgi_3183</name>
</gene>
<keyword evidence="2" id="KW-1185">Reference proteome</keyword>